<feature type="region of interest" description="Disordered" evidence="1">
    <location>
        <begin position="1"/>
        <end position="21"/>
    </location>
</feature>
<dbReference type="InterPro" id="IPR027417">
    <property type="entry name" value="P-loop_NTPase"/>
</dbReference>
<organism evidence="2 3">
    <name type="scientific">Deinococcus hopiensis KR-140</name>
    <dbReference type="NCBI Taxonomy" id="695939"/>
    <lineage>
        <taxon>Bacteria</taxon>
        <taxon>Thermotogati</taxon>
        <taxon>Deinococcota</taxon>
        <taxon>Deinococci</taxon>
        <taxon>Deinococcales</taxon>
        <taxon>Deinococcaceae</taxon>
        <taxon>Deinococcus</taxon>
    </lineage>
</organism>
<protein>
    <recommendedName>
        <fullName evidence="4">ATPase</fullName>
    </recommendedName>
</protein>
<evidence type="ECO:0008006" key="4">
    <source>
        <dbReference type="Google" id="ProtNLM"/>
    </source>
</evidence>
<dbReference type="SUPFAM" id="SSF52540">
    <property type="entry name" value="P-loop containing nucleoside triphosphate hydrolases"/>
    <property type="match status" value="1"/>
</dbReference>
<dbReference type="STRING" id="695939.SAMN00790413_02255"/>
<evidence type="ECO:0000313" key="3">
    <source>
        <dbReference type="Proteomes" id="UP000192582"/>
    </source>
</evidence>
<dbReference type="Gene3D" id="3.40.50.300">
    <property type="entry name" value="P-loop containing nucleotide triphosphate hydrolases"/>
    <property type="match status" value="1"/>
</dbReference>
<dbReference type="OrthoDB" id="64528at2"/>
<name>A0A1W1VM59_9DEIO</name>
<keyword evidence="3" id="KW-1185">Reference proteome</keyword>
<proteinExistence type="predicted"/>
<sequence length="266" mass="28673">MPSPPTPLAAAHLHSGPPRRPAEVPLAELPLTVLVGVTGVGKSTALEALRVSQPGARVLPDRREITDEVVILPLAGHAVTDREERFRLTARYRELHPGGMAHALATLCADTKHWGRSPLFDGLRGLEEVRYAAETFPRWRFVALHAPDAVRVRRLLGRADAFDRVKVGQVGGSVQADLSRLPGIHNVFTDAELGNLAALEGEGHVPADILARTRIVVSERQHYDPDAACAYLQTLPPGRALVLDTVALSPQQVAATITAWAQGEEA</sequence>
<dbReference type="AlphaFoldDB" id="A0A1W1VM59"/>
<dbReference type="EMBL" id="FWWU01000009">
    <property type="protein sequence ID" value="SMB94131.1"/>
    <property type="molecule type" value="Genomic_DNA"/>
</dbReference>
<accession>A0A1W1VM59</accession>
<evidence type="ECO:0000256" key="1">
    <source>
        <dbReference type="SAM" id="MobiDB-lite"/>
    </source>
</evidence>
<dbReference type="Proteomes" id="UP000192582">
    <property type="component" value="Unassembled WGS sequence"/>
</dbReference>
<reference evidence="2 3" key="1">
    <citation type="submission" date="2017-04" db="EMBL/GenBank/DDBJ databases">
        <authorList>
            <person name="Afonso C.L."/>
            <person name="Miller P.J."/>
            <person name="Scott M.A."/>
            <person name="Spackman E."/>
            <person name="Goraichik I."/>
            <person name="Dimitrov K.M."/>
            <person name="Suarez D.L."/>
            <person name="Swayne D.E."/>
        </authorList>
    </citation>
    <scope>NUCLEOTIDE SEQUENCE [LARGE SCALE GENOMIC DNA]</scope>
    <source>
        <strain evidence="2 3">KR-140</strain>
    </source>
</reference>
<evidence type="ECO:0000313" key="2">
    <source>
        <dbReference type="EMBL" id="SMB94131.1"/>
    </source>
</evidence>
<gene>
    <name evidence="2" type="ORF">SAMN00790413_02255</name>
</gene>
<dbReference type="RefSeq" id="WP_084049557.1">
    <property type="nucleotide sequence ID" value="NZ_FWWU01000009.1"/>
</dbReference>